<organism evidence="1 2">
    <name type="scientific">Candidatus Scybalomonas excrementavium</name>
    <dbReference type="NCBI Taxonomy" id="2840943"/>
    <lineage>
        <taxon>Bacteria</taxon>
        <taxon>Bacillati</taxon>
        <taxon>Bacillota</taxon>
        <taxon>Clostridia</taxon>
        <taxon>Lachnospirales</taxon>
        <taxon>Lachnospiraceae</taxon>
        <taxon>Lachnospiraceae incertae sedis</taxon>
        <taxon>Candidatus Scybalomonas</taxon>
    </lineage>
</organism>
<name>A0A9D9I1P5_9FIRM</name>
<reference evidence="1" key="2">
    <citation type="journal article" date="2021" name="PeerJ">
        <title>Extensive microbial diversity within the chicken gut microbiome revealed by metagenomics and culture.</title>
        <authorList>
            <person name="Gilroy R."/>
            <person name="Ravi A."/>
            <person name="Getino M."/>
            <person name="Pursley I."/>
            <person name="Horton D.L."/>
            <person name="Alikhan N.F."/>
            <person name="Baker D."/>
            <person name="Gharbi K."/>
            <person name="Hall N."/>
            <person name="Watson M."/>
            <person name="Adriaenssens E.M."/>
            <person name="Foster-Nyarko E."/>
            <person name="Jarju S."/>
            <person name="Secka A."/>
            <person name="Antonio M."/>
            <person name="Oren A."/>
            <person name="Chaudhuri R.R."/>
            <person name="La Ragione R."/>
            <person name="Hildebrand F."/>
            <person name="Pallen M.J."/>
        </authorList>
    </citation>
    <scope>NUCLEOTIDE SEQUENCE</scope>
    <source>
        <strain evidence="1">E3-2379</strain>
    </source>
</reference>
<dbReference type="Pfam" id="PF05960">
    <property type="entry name" value="DUF885"/>
    <property type="match status" value="1"/>
</dbReference>
<dbReference type="Proteomes" id="UP000823618">
    <property type="component" value="Unassembled WGS sequence"/>
</dbReference>
<comment type="caution">
    <text evidence="1">The sequence shown here is derived from an EMBL/GenBank/DDBJ whole genome shotgun (WGS) entry which is preliminary data.</text>
</comment>
<dbReference type="PROSITE" id="PS51257">
    <property type="entry name" value="PROKAR_LIPOPROTEIN"/>
    <property type="match status" value="1"/>
</dbReference>
<dbReference type="EMBL" id="JADIML010000301">
    <property type="protein sequence ID" value="MBO8464346.1"/>
    <property type="molecule type" value="Genomic_DNA"/>
</dbReference>
<accession>A0A9D9I1P5</accession>
<evidence type="ECO:0000313" key="1">
    <source>
        <dbReference type="EMBL" id="MBO8464346.1"/>
    </source>
</evidence>
<protein>
    <submittedName>
        <fullName evidence="1">DUF885 domain-containing protein</fullName>
    </submittedName>
</protein>
<dbReference type="InterPro" id="IPR010281">
    <property type="entry name" value="DUF885"/>
</dbReference>
<dbReference type="PANTHER" id="PTHR33361:SF2">
    <property type="entry name" value="DUF885 DOMAIN-CONTAINING PROTEIN"/>
    <property type="match status" value="1"/>
</dbReference>
<dbReference type="AlphaFoldDB" id="A0A9D9I1P5"/>
<dbReference type="PANTHER" id="PTHR33361">
    <property type="entry name" value="GLR0591 PROTEIN"/>
    <property type="match status" value="1"/>
</dbReference>
<gene>
    <name evidence="1" type="ORF">IAC13_10485</name>
</gene>
<reference evidence="1" key="1">
    <citation type="submission" date="2020-10" db="EMBL/GenBank/DDBJ databases">
        <authorList>
            <person name="Gilroy R."/>
        </authorList>
    </citation>
    <scope>NUCLEOTIDE SEQUENCE</scope>
    <source>
        <strain evidence="1">E3-2379</strain>
    </source>
</reference>
<sequence length="601" mass="68768">MQKFSYKRKRLQTIIFSLILCILLFTGCRPNQLSETLSSPSTELLESNEEFDEFLTDIFKQLVTSDALSFHYTLKTPSHFDLESVPCSFGSYSELSFQNTLKQLTSIQKQLASFSKETLSTQQQQDYDILSYYLEESLEGTPYLYYETILSPVIGLQAQLPILLSEYRLESKEDIKDYLSLLSDLDRYLKEIVAFEEIKAEKGFGMQDFAIEDIQTQCNNYLSATDTNCLISSFENRLSHLLSSGILTEEEQQEYCIQNTNKVLQEILPAYESFVSSLDNLKGKATIDGGLVHLKNGSNYYEYLVKSVTGSPLSPEEIQKQIHTQMKEKQSTLLSLLQENPNILEEYETTTIPMTDPNEMLSTLQQKLENSFPKAPTTSYELKTVDPSLSEHLSPAFYLTPPIDDIFSNVIYINRLSSSYDSDTLYPTLAHEGYPGHLYQNTYFYSTNPNPIRSLLNFEGYSEGWATYVEYHCYEEIDYDKNASAMAQIQQYEMDLSLGLCSLIDIGVNYEGWDLEQCSSFLSEHGITDSDTALSLYHSVIEEPANYLKYYASFLQFESLRKKAMDTLQDDFDPIQFHKIILDLGPAPFPIVEEVITSNLF</sequence>
<proteinExistence type="predicted"/>
<evidence type="ECO:0000313" key="2">
    <source>
        <dbReference type="Proteomes" id="UP000823618"/>
    </source>
</evidence>